<gene>
    <name evidence="2" type="ORF">OSTLU_26478</name>
</gene>
<protein>
    <submittedName>
        <fullName evidence="2">Uncharacterized protein</fullName>
    </submittedName>
</protein>
<dbReference type="AlphaFoldDB" id="A4S4P1"/>
<keyword evidence="1" id="KW-0175">Coiled coil</keyword>
<dbReference type="KEGG" id="olu:OSTLU_26478"/>
<dbReference type="EMBL" id="CP000591">
    <property type="protein sequence ID" value="ABO98594.1"/>
    <property type="molecule type" value="Genomic_DNA"/>
</dbReference>
<proteinExistence type="predicted"/>
<dbReference type="GeneID" id="5004594"/>
<evidence type="ECO:0000256" key="1">
    <source>
        <dbReference type="SAM" id="Coils"/>
    </source>
</evidence>
<dbReference type="OMA" id="WYKVDAQ"/>
<dbReference type="HOGENOM" id="CLU_840423_0_0_1"/>
<evidence type="ECO:0000313" key="3">
    <source>
        <dbReference type="Proteomes" id="UP000001568"/>
    </source>
</evidence>
<name>A4S4P1_OSTLU</name>
<dbReference type="Proteomes" id="UP000001568">
    <property type="component" value="Chromosome 11"/>
</dbReference>
<evidence type="ECO:0000313" key="2">
    <source>
        <dbReference type="EMBL" id="ABO98594.1"/>
    </source>
</evidence>
<feature type="coiled-coil region" evidence="1">
    <location>
        <begin position="176"/>
        <end position="203"/>
    </location>
</feature>
<organism evidence="2 3">
    <name type="scientific">Ostreococcus lucimarinus (strain CCE9901)</name>
    <dbReference type="NCBI Taxonomy" id="436017"/>
    <lineage>
        <taxon>Eukaryota</taxon>
        <taxon>Viridiplantae</taxon>
        <taxon>Chlorophyta</taxon>
        <taxon>Mamiellophyceae</taxon>
        <taxon>Mamiellales</taxon>
        <taxon>Bathycoccaceae</taxon>
        <taxon>Ostreococcus</taxon>
    </lineage>
</organism>
<dbReference type="OrthoDB" id="10300651at2759"/>
<dbReference type="Gramene" id="ABO98594">
    <property type="protein sequence ID" value="ABO98594"/>
    <property type="gene ID" value="OSTLU_26478"/>
</dbReference>
<dbReference type="RefSeq" id="XP_001420301.1">
    <property type="nucleotide sequence ID" value="XM_001420264.1"/>
</dbReference>
<sequence>MTDSVAHASPTWRTYSLDPSLQPDWMNGTAEVEAVKTAEDELERSYKNKPFFKNTSYEAFARKRGEYDKPTPDGLEEFKRLLRASYLRTVERIDEDTQVLEAQLQDENISETRRSVIPQHIEDTRAKLKEQDNSLNALCADVDAVIADLKGLPDKIADIKEHASEQLQQHKRKRTSISLERNLEELSDALRSYEAKKEQERLTITDYRGKYGSCPSQYVRQTAWARRPSGREEISFIVHPVGVIGCDGSNLSVDGRVSIDGYGEFNVPKWQPEWGPEKQMCACECFQEWYKVDAQDLLYSALRGVEGALKALSGSGDDTSSLRRRLGDANLDEASTGS</sequence>
<reference evidence="2 3" key="1">
    <citation type="journal article" date="2007" name="Proc. Natl. Acad. Sci. U.S.A.">
        <title>The tiny eukaryote Ostreococcus provides genomic insights into the paradox of plankton speciation.</title>
        <authorList>
            <person name="Palenik B."/>
            <person name="Grimwood J."/>
            <person name="Aerts A."/>
            <person name="Rouze P."/>
            <person name="Salamov A."/>
            <person name="Putnam N."/>
            <person name="Dupont C."/>
            <person name="Jorgensen R."/>
            <person name="Derelle E."/>
            <person name="Rombauts S."/>
            <person name="Zhou K."/>
            <person name="Otillar R."/>
            <person name="Merchant S.S."/>
            <person name="Podell S."/>
            <person name="Gaasterland T."/>
            <person name="Napoli C."/>
            <person name="Gendler K."/>
            <person name="Manuell A."/>
            <person name="Tai V."/>
            <person name="Vallon O."/>
            <person name="Piganeau G."/>
            <person name="Jancek S."/>
            <person name="Heijde M."/>
            <person name="Jabbari K."/>
            <person name="Bowler C."/>
            <person name="Lohr M."/>
            <person name="Robbens S."/>
            <person name="Werner G."/>
            <person name="Dubchak I."/>
            <person name="Pazour G.J."/>
            <person name="Ren Q."/>
            <person name="Paulsen I."/>
            <person name="Delwiche C."/>
            <person name="Schmutz J."/>
            <person name="Rokhsar D."/>
            <person name="Van de Peer Y."/>
            <person name="Moreau H."/>
            <person name="Grigoriev I.V."/>
        </authorList>
    </citation>
    <scope>NUCLEOTIDE SEQUENCE [LARGE SCALE GENOMIC DNA]</scope>
    <source>
        <strain evidence="2 3">CCE9901</strain>
    </source>
</reference>
<keyword evidence="3" id="KW-1185">Reference proteome</keyword>
<accession>A4S4P1</accession>